<name>D0R009_9MARC</name>
<keyword evidence="2" id="KW-0496">Mitochondrion</keyword>
<evidence type="ECO:0000313" key="2">
    <source>
        <dbReference type="EMBL" id="ACR19346.1"/>
    </source>
</evidence>
<geneLocation type="mitochondrion" evidence="2"/>
<accession>D0R009</accession>
<dbReference type="GeneID" id="8542257"/>
<keyword evidence="1" id="KW-1133">Transmembrane helix</keyword>
<keyword evidence="1" id="KW-0472">Membrane</keyword>
<sequence>MNPTSMDPQTAVVIYRQLLVMLLIRDISSISRKLVLIHSLGKMRTLTIVKQKPCINQLILWFIGTFRRLSFQRKIIAIIIISSDPSLFNIFAGILKHMTMFLA</sequence>
<gene>
    <name evidence="2" type="ORF">PlpuMp09</name>
</gene>
<dbReference type="AlphaFoldDB" id="D0R009"/>
<dbReference type="RefSeq" id="YP_003275962.1">
    <property type="nucleotide sequence ID" value="NC_013444.1"/>
</dbReference>
<feature type="transmembrane region" description="Helical" evidence="1">
    <location>
        <begin position="75"/>
        <end position="95"/>
    </location>
</feature>
<organism evidence="2">
    <name type="scientific">Pleurozia purpurea</name>
    <dbReference type="NCBI Taxonomy" id="280637"/>
    <lineage>
        <taxon>Eukaryota</taxon>
        <taxon>Viridiplantae</taxon>
        <taxon>Streptophyta</taxon>
        <taxon>Embryophyta</taxon>
        <taxon>Marchantiophyta</taxon>
        <taxon>Jungermanniopsida</taxon>
        <taxon>Metzgeriidae</taxon>
        <taxon>Pleuroziales</taxon>
        <taxon>Pleuroziaceae</taxon>
        <taxon>Pleurozia</taxon>
    </lineage>
</organism>
<reference evidence="2" key="1">
    <citation type="journal article" date="2009" name="Curr. Genet.">
        <title>The complete mitochondrial genome sequence of the liverwort Pleurozia purpurea reveals extremely conservative mitochondrial genome evolution in liverworts.</title>
        <authorList>
            <person name="Wang B."/>
            <person name="Xue J."/>
            <person name="Li L."/>
            <person name="Liu Y."/>
            <person name="Qiu Y.L."/>
        </authorList>
    </citation>
    <scope>NUCLEOTIDE SEQUENCE</scope>
</reference>
<keyword evidence="1" id="KW-0812">Transmembrane</keyword>
<proteinExistence type="predicted"/>
<dbReference type="EMBL" id="FJ999996">
    <property type="protein sequence ID" value="ACR19346.1"/>
    <property type="molecule type" value="Genomic_DNA"/>
</dbReference>
<evidence type="ECO:0000256" key="1">
    <source>
        <dbReference type="SAM" id="Phobius"/>
    </source>
</evidence>
<protein>
    <submittedName>
        <fullName evidence="2">Uncharacterized protein</fullName>
    </submittedName>
</protein>